<dbReference type="KEGG" id="bdi:100846249"/>
<evidence type="ECO:0000256" key="3">
    <source>
        <dbReference type="SAM" id="Coils"/>
    </source>
</evidence>
<dbReference type="Pfam" id="PF03469">
    <property type="entry name" value="XH"/>
    <property type="match status" value="1"/>
</dbReference>
<proteinExistence type="predicted"/>
<name>A0A0Q3NBR1_BRADI</name>
<organism evidence="7">
    <name type="scientific">Brachypodium distachyon</name>
    <name type="common">Purple false brome</name>
    <name type="synonym">Trachynia distachya</name>
    <dbReference type="NCBI Taxonomy" id="15368"/>
    <lineage>
        <taxon>Eukaryota</taxon>
        <taxon>Viridiplantae</taxon>
        <taxon>Streptophyta</taxon>
        <taxon>Embryophyta</taxon>
        <taxon>Tracheophyta</taxon>
        <taxon>Spermatophyta</taxon>
        <taxon>Magnoliopsida</taxon>
        <taxon>Liliopsida</taxon>
        <taxon>Poales</taxon>
        <taxon>Poaceae</taxon>
        <taxon>BOP clade</taxon>
        <taxon>Pooideae</taxon>
        <taxon>Stipodae</taxon>
        <taxon>Brachypodieae</taxon>
        <taxon>Brachypodium</taxon>
    </lineage>
</organism>
<feature type="coiled-coil region" evidence="3">
    <location>
        <begin position="249"/>
        <end position="337"/>
    </location>
</feature>
<dbReference type="EnsemblPlants" id="KQK14286">
    <property type="protein sequence ID" value="KQK14286"/>
    <property type="gene ID" value="BRADI_1g15161v3"/>
</dbReference>
<evidence type="ECO:0000313" key="9">
    <source>
        <dbReference type="Proteomes" id="UP000008810"/>
    </source>
</evidence>
<evidence type="ECO:0000313" key="7">
    <source>
        <dbReference type="EMBL" id="KQK14286.1"/>
    </source>
</evidence>
<evidence type="ECO:0000256" key="2">
    <source>
        <dbReference type="ARBA" id="ARBA00023158"/>
    </source>
</evidence>
<evidence type="ECO:0000259" key="5">
    <source>
        <dbReference type="Pfam" id="PF03469"/>
    </source>
</evidence>
<dbReference type="Gramene" id="KQK14286">
    <property type="protein sequence ID" value="KQK14286"/>
    <property type="gene ID" value="BRADI_1g15161v3"/>
</dbReference>
<evidence type="ECO:0000313" key="8">
    <source>
        <dbReference type="EnsemblPlants" id="KQK14286"/>
    </source>
</evidence>
<dbReference type="RefSeq" id="XP_003559697.1">
    <property type="nucleotide sequence ID" value="XM_003559649.4"/>
</dbReference>
<evidence type="ECO:0000259" key="4">
    <source>
        <dbReference type="Pfam" id="PF03468"/>
    </source>
</evidence>
<dbReference type="Gene3D" id="3.30.70.2890">
    <property type="entry name" value="XS domain"/>
    <property type="match status" value="1"/>
</dbReference>
<reference evidence="8" key="3">
    <citation type="submission" date="2018-08" db="UniProtKB">
        <authorList>
            <consortium name="EnsemblPlants"/>
        </authorList>
    </citation>
    <scope>IDENTIFICATION</scope>
    <source>
        <strain evidence="8">cv. Bd21</strain>
    </source>
</reference>
<reference evidence="7 8" key="1">
    <citation type="journal article" date="2010" name="Nature">
        <title>Genome sequencing and analysis of the model grass Brachypodium distachyon.</title>
        <authorList>
            <consortium name="International Brachypodium Initiative"/>
        </authorList>
    </citation>
    <scope>NUCLEOTIDE SEQUENCE [LARGE SCALE GENOMIC DNA]</scope>
    <source>
        <strain evidence="7">Bd21</strain>
        <strain evidence="8">cv. Bd21</strain>
    </source>
</reference>
<dbReference type="Proteomes" id="UP000008810">
    <property type="component" value="Chromosome 1"/>
</dbReference>
<dbReference type="AlphaFoldDB" id="A0A0Q3NBR1"/>
<dbReference type="EMBL" id="CM000880">
    <property type="protein sequence ID" value="KQK14286.1"/>
    <property type="molecule type" value="Genomic_DNA"/>
</dbReference>
<feature type="domain" description="XS" evidence="4">
    <location>
        <begin position="113"/>
        <end position="220"/>
    </location>
</feature>
<keyword evidence="1 3" id="KW-0175">Coiled coil</keyword>
<reference evidence="7" key="2">
    <citation type="submission" date="2017-06" db="EMBL/GenBank/DDBJ databases">
        <title>WGS assembly of Brachypodium distachyon.</title>
        <authorList>
            <consortium name="The International Brachypodium Initiative"/>
            <person name="Lucas S."/>
            <person name="Harmon-Smith M."/>
            <person name="Lail K."/>
            <person name="Tice H."/>
            <person name="Grimwood J."/>
            <person name="Bruce D."/>
            <person name="Barry K."/>
            <person name="Shu S."/>
            <person name="Lindquist E."/>
            <person name="Wang M."/>
            <person name="Pitluck S."/>
            <person name="Vogel J.P."/>
            <person name="Garvin D.F."/>
            <person name="Mockler T.C."/>
            <person name="Schmutz J."/>
            <person name="Rokhsar D."/>
            <person name="Bevan M.W."/>
        </authorList>
    </citation>
    <scope>NUCLEOTIDE SEQUENCE</scope>
    <source>
        <strain evidence="7">Bd21</strain>
    </source>
</reference>
<feature type="domain" description="Factor of DNA methylation 1-5/IDN2" evidence="5">
    <location>
        <begin position="494"/>
        <end position="632"/>
    </location>
</feature>
<dbReference type="PANTHER" id="PTHR21596:SF63">
    <property type="entry name" value="FACTOR OF DNA METHYLATION 1"/>
    <property type="match status" value="1"/>
</dbReference>
<protein>
    <recommendedName>
        <fullName evidence="10">Factor of DNA methylation 1-5/IDN2 domain-containing protein</fullName>
    </recommendedName>
</protein>
<dbReference type="GO" id="GO:0080188">
    <property type="term" value="P:gene silencing by siRNA-directed DNA methylation"/>
    <property type="evidence" value="ECO:0007669"/>
    <property type="project" value="InterPro"/>
</dbReference>
<dbReference type="OrthoDB" id="1892195at2759"/>
<dbReference type="STRING" id="15368.A0A0Q3NBR1"/>
<gene>
    <name evidence="8" type="primary">LOC100846249</name>
    <name evidence="7" type="ORF">BRADI_1g15161v3</name>
</gene>
<feature type="coiled-coil region" evidence="3">
    <location>
        <begin position="428"/>
        <end position="487"/>
    </location>
</feature>
<dbReference type="InterPro" id="IPR045177">
    <property type="entry name" value="FDM1-5/IDN2"/>
</dbReference>
<dbReference type="InterPro" id="IPR005380">
    <property type="entry name" value="XS_domain"/>
</dbReference>
<dbReference type="InterPro" id="IPR005379">
    <property type="entry name" value="FDM1-5/IDN2_XH"/>
</dbReference>
<dbReference type="InterPro" id="IPR038588">
    <property type="entry name" value="XS_domain_sf"/>
</dbReference>
<evidence type="ECO:0008006" key="10">
    <source>
        <dbReference type="Google" id="ProtNLM"/>
    </source>
</evidence>
<keyword evidence="9" id="KW-1185">Reference proteome</keyword>
<dbReference type="GeneID" id="100846249"/>
<dbReference type="Pfam" id="PF03468">
    <property type="entry name" value="XS"/>
    <property type="match status" value="1"/>
</dbReference>
<feature type="domain" description="Zinc finger-XS" evidence="6">
    <location>
        <begin position="43"/>
        <end position="84"/>
    </location>
</feature>
<dbReference type="PANTHER" id="PTHR21596">
    <property type="entry name" value="RIBONUCLEASE P SUBUNIT P38"/>
    <property type="match status" value="1"/>
</dbReference>
<evidence type="ECO:0000256" key="1">
    <source>
        <dbReference type="ARBA" id="ARBA00023054"/>
    </source>
</evidence>
<keyword evidence="2" id="KW-0943">RNA-mediated gene silencing</keyword>
<dbReference type="Pfam" id="PF03470">
    <property type="entry name" value="zf-XS"/>
    <property type="match status" value="1"/>
</dbReference>
<evidence type="ECO:0000259" key="6">
    <source>
        <dbReference type="Pfam" id="PF03470"/>
    </source>
</evidence>
<dbReference type="ExpressionAtlas" id="A0A0Q3NBR1">
    <property type="expression patterns" value="baseline"/>
</dbReference>
<dbReference type="InterPro" id="IPR005381">
    <property type="entry name" value="Znf-XS_domain"/>
</dbReference>
<sequence length="637" mass="73867">MEHSSGEETEVSDSEIDECKDKIYAQLQAGKMKVKHSEKTFRCPFCLGKKKQDYNGKDLLQHATGIGAAPQRKARVRAEHLALAEYMKNDLESLLEPSLQLAIVDYEPLKNEEEKFVWPWMGILVNVPTEGHDVNFVSENADMLRSQLSRFRPCQVTILWNSKGQTAVIKFNEDWIGFNDALAFENHFILEKYSKTDWNKSNCRMDDLYGWLARTDDYNSPGTIGEHLRKAGVLKSIGDRQREGTDKCVAHFAHQMEEKNKQLQELELKNNQNAMKLDSMMKDKDRLVEEHNEKKRKMQQDARRTFRKMLQDNQRLHQELNTRIEETSRKHKELEELATFSNIDKAKVEAEIKKNANDNVLLDLAFLKFKKGGEETMQLAKKHEQEMEDAFKRQYKLEKDLTSKQNLETTVAYLRGKLEIMKHMGAEEDTTSKELDKISEELKEKEEELEHMKSANQALIIVERRTNDELEQAKEELIKGLQEMSGTRSNIGVKRMGVLDVKAFVAACKAKSARVDSKKSANYDFEGESALELSKWEHEIAQPEWHPFKVINIDGKEKLIVREDDEKLQALKEKLGQDAHDVVVKALLEMNEYNPSGRYSVPVLWNFKENRKALLDEAVEYVLKQWKGNKNKKKYHG</sequence>
<accession>A0A0Q3NBR1</accession>